<accession>A0A2J6QKT4</accession>
<dbReference type="OrthoDB" id="5347452at2759"/>
<keyword evidence="1" id="KW-0812">Transmembrane</keyword>
<feature type="signal peptide" evidence="2">
    <location>
        <begin position="1"/>
        <end position="29"/>
    </location>
</feature>
<evidence type="ECO:0000313" key="3">
    <source>
        <dbReference type="EMBL" id="PMD26883.1"/>
    </source>
</evidence>
<evidence type="ECO:0000256" key="1">
    <source>
        <dbReference type="SAM" id="Phobius"/>
    </source>
</evidence>
<keyword evidence="4" id="KW-1185">Reference proteome</keyword>
<evidence type="ECO:0008006" key="5">
    <source>
        <dbReference type="Google" id="ProtNLM"/>
    </source>
</evidence>
<dbReference type="EMBL" id="KZ613467">
    <property type="protein sequence ID" value="PMD26883.1"/>
    <property type="molecule type" value="Genomic_DNA"/>
</dbReference>
<gene>
    <name evidence="3" type="ORF">NA56DRAFT_685163</name>
</gene>
<reference evidence="3 4" key="1">
    <citation type="submission" date="2016-05" db="EMBL/GenBank/DDBJ databases">
        <title>A degradative enzymes factory behind the ericoid mycorrhizal symbiosis.</title>
        <authorList>
            <consortium name="DOE Joint Genome Institute"/>
            <person name="Martino E."/>
            <person name="Morin E."/>
            <person name="Grelet G."/>
            <person name="Kuo A."/>
            <person name="Kohler A."/>
            <person name="Daghino S."/>
            <person name="Barry K."/>
            <person name="Choi C."/>
            <person name="Cichocki N."/>
            <person name="Clum A."/>
            <person name="Copeland A."/>
            <person name="Hainaut M."/>
            <person name="Haridas S."/>
            <person name="Labutti K."/>
            <person name="Lindquist E."/>
            <person name="Lipzen A."/>
            <person name="Khouja H.-R."/>
            <person name="Murat C."/>
            <person name="Ohm R."/>
            <person name="Olson A."/>
            <person name="Spatafora J."/>
            <person name="Veneault-Fourrey C."/>
            <person name="Henrissat B."/>
            <person name="Grigoriev I."/>
            <person name="Martin F."/>
            <person name="Perotto S."/>
        </authorList>
    </citation>
    <scope>NUCLEOTIDE SEQUENCE [LARGE SCALE GENOMIC DNA]</scope>
    <source>
        <strain evidence="3 4">UAMH 7357</strain>
    </source>
</reference>
<sequence>MPPVSSRSAMNNILQIVSVLLASLETSRAISWEEPLQTAERNGLDWYGDGATPTEAPKAPQNVELRRRDITVGPATCGWVNGDPSAPWVIVGDASPTCFWNTDDKIVNGWVTCLDYGVAITLGSLPTQSCLSASPYCASVFFPSGFQAHGQCNSMPDVTFNVELAFTGQTAPVDLPIYTGLNGISTGVAYPTITGISVSGVAGTSTNTPSSSSISKSSTPIGAIIGGIIGGLVLICATVIILFWVHRRNRRGGTVVEEYSSNGQIMPKNGQNGGNYGPRRHELGQDYIPSPSSPRNLPELGNQPYQFHGTVRGNLTKHELDVK</sequence>
<proteinExistence type="predicted"/>
<feature type="transmembrane region" description="Helical" evidence="1">
    <location>
        <begin position="221"/>
        <end position="245"/>
    </location>
</feature>
<dbReference type="Gene3D" id="1.20.5.510">
    <property type="entry name" value="Single helix bin"/>
    <property type="match status" value="1"/>
</dbReference>
<name>A0A2J6QKT4_9HELO</name>
<dbReference type="AlphaFoldDB" id="A0A2J6QKT4"/>
<keyword evidence="2" id="KW-0732">Signal</keyword>
<feature type="chain" id="PRO_5014370043" description="Mid2 domain-containing protein" evidence="2">
    <location>
        <begin position="30"/>
        <end position="323"/>
    </location>
</feature>
<evidence type="ECO:0000313" key="4">
    <source>
        <dbReference type="Proteomes" id="UP000235672"/>
    </source>
</evidence>
<keyword evidence="1" id="KW-1133">Transmembrane helix</keyword>
<dbReference type="Proteomes" id="UP000235672">
    <property type="component" value="Unassembled WGS sequence"/>
</dbReference>
<keyword evidence="1" id="KW-0472">Membrane</keyword>
<organism evidence="3 4">
    <name type="scientific">Hyaloscypha hepaticicola</name>
    <dbReference type="NCBI Taxonomy" id="2082293"/>
    <lineage>
        <taxon>Eukaryota</taxon>
        <taxon>Fungi</taxon>
        <taxon>Dikarya</taxon>
        <taxon>Ascomycota</taxon>
        <taxon>Pezizomycotina</taxon>
        <taxon>Leotiomycetes</taxon>
        <taxon>Helotiales</taxon>
        <taxon>Hyaloscyphaceae</taxon>
        <taxon>Hyaloscypha</taxon>
    </lineage>
</organism>
<protein>
    <recommendedName>
        <fullName evidence="5">Mid2 domain-containing protein</fullName>
    </recommendedName>
</protein>
<evidence type="ECO:0000256" key="2">
    <source>
        <dbReference type="SAM" id="SignalP"/>
    </source>
</evidence>